<dbReference type="GO" id="GO:0003824">
    <property type="term" value="F:catalytic activity"/>
    <property type="evidence" value="ECO:0007669"/>
    <property type="project" value="InterPro"/>
</dbReference>
<dbReference type="Proteomes" id="UP000193247">
    <property type="component" value="Unassembled WGS sequence"/>
</dbReference>
<dbReference type="SUPFAM" id="SSF52777">
    <property type="entry name" value="CoA-dependent acyltransferases"/>
    <property type="match status" value="2"/>
</dbReference>
<proteinExistence type="predicted"/>
<dbReference type="OrthoDB" id="4578617at2"/>
<organism evidence="2 3">
    <name type="scientific">Mycobacterium decipiens</name>
    <dbReference type="NCBI Taxonomy" id="1430326"/>
    <lineage>
        <taxon>Bacteria</taxon>
        <taxon>Bacillati</taxon>
        <taxon>Actinomycetota</taxon>
        <taxon>Actinomycetes</taxon>
        <taxon>Mycobacteriales</taxon>
        <taxon>Mycobacteriaceae</taxon>
        <taxon>Mycobacterium</taxon>
    </lineage>
</organism>
<sequence>MMSKRIPFNQVDTAIYHSDQAPYLWNIHFEVRVEGRLDPSRLAAAALEAVRRHPMARARIRPFGRMTRTIHWWIDDEVAAVPLEIVDCTQDAEVQAVRVRLLNRRIDLQVGPPLALALAHHPKGDYLIMSLSHVVGDGVSAYRLMASICRAYTGSADPQPDLPLAQVRNLRGHVRRRNPADARTRLRAVARHLSDSRNDPPVSLAVDGGSGGAQGQGIHLLRFDRDEAERIAARRVKPATINDLLLAALAVTIRRFNDLRGVAPGRISLLMPVNLRPAEWRYELVSNIVSMVPVRVPECAQSDLAAAQAAVAKRTAELKEKRLAGVAVDIFGMLGILPAGARNAAVRWSHGLPADSAETGVLTNMGVVPPLDFGAGAGTTTEGWGSGPAGMPLGISVAIGSCNGQIFLTLRYCRGQFDAEGAAQFAADLRKVLLDEPSPGLFASADSGIPHRIPG</sequence>
<dbReference type="GO" id="GO:0005737">
    <property type="term" value="C:cytoplasm"/>
    <property type="evidence" value="ECO:0007669"/>
    <property type="project" value="TreeGrafter"/>
</dbReference>
<dbReference type="EMBL" id="NCXP01000006">
    <property type="protein sequence ID" value="OSC41573.1"/>
    <property type="molecule type" value="Genomic_DNA"/>
</dbReference>
<dbReference type="AlphaFoldDB" id="A0A1X2LWN0"/>
<dbReference type="Gene3D" id="3.30.559.10">
    <property type="entry name" value="Chloramphenicol acetyltransferase-like domain"/>
    <property type="match status" value="1"/>
</dbReference>
<dbReference type="GO" id="GO:0044550">
    <property type="term" value="P:secondary metabolite biosynthetic process"/>
    <property type="evidence" value="ECO:0007669"/>
    <property type="project" value="TreeGrafter"/>
</dbReference>
<keyword evidence="3" id="KW-1185">Reference proteome</keyword>
<evidence type="ECO:0000313" key="2">
    <source>
        <dbReference type="EMBL" id="OSC41573.1"/>
    </source>
</evidence>
<dbReference type="PANTHER" id="PTHR45527:SF1">
    <property type="entry name" value="FATTY ACID SYNTHASE"/>
    <property type="match status" value="1"/>
</dbReference>
<dbReference type="PANTHER" id="PTHR45527">
    <property type="entry name" value="NONRIBOSOMAL PEPTIDE SYNTHETASE"/>
    <property type="match status" value="1"/>
</dbReference>
<evidence type="ECO:0000313" key="3">
    <source>
        <dbReference type="Proteomes" id="UP000193247"/>
    </source>
</evidence>
<dbReference type="GO" id="GO:0031177">
    <property type="term" value="F:phosphopantetheine binding"/>
    <property type="evidence" value="ECO:0007669"/>
    <property type="project" value="TreeGrafter"/>
</dbReference>
<reference evidence="2 3" key="1">
    <citation type="submission" date="2017-04" db="EMBL/GenBank/DDBJ databases">
        <title>The new phylogeny of genus Mycobacterium.</title>
        <authorList>
            <person name="Tortoli E."/>
            <person name="Trovato A."/>
            <person name="Cirillo D.M."/>
        </authorList>
    </citation>
    <scope>NUCLEOTIDE SEQUENCE [LARGE SCALE GENOMIC DNA]</scope>
    <source>
        <strain evidence="2 3">TBL 1200985</strain>
    </source>
</reference>
<dbReference type="InterPro" id="IPR001242">
    <property type="entry name" value="Condensation_dom"/>
</dbReference>
<dbReference type="Gene3D" id="3.30.559.30">
    <property type="entry name" value="Nonribosomal peptide synthetase, condensation domain"/>
    <property type="match status" value="1"/>
</dbReference>
<accession>A0A1X2LWN0</accession>
<evidence type="ECO:0000259" key="1">
    <source>
        <dbReference type="Pfam" id="PF00668"/>
    </source>
</evidence>
<dbReference type="Pfam" id="PF00668">
    <property type="entry name" value="Condensation"/>
    <property type="match status" value="1"/>
</dbReference>
<comment type="caution">
    <text evidence="2">The sequence shown here is derived from an EMBL/GenBank/DDBJ whole genome shotgun (WGS) entry which is preliminary data.</text>
</comment>
<protein>
    <recommendedName>
        <fullName evidence="1">Condensation domain-containing protein</fullName>
    </recommendedName>
</protein>
<dbReference type="InterPro" id="IPR023213">
    <property type="entry name" value="CAT-like_dom_sf"/>
</dbReference>
<name>A0A1X2LWN0_9MYCO</name>
<feature type="domain" description="Condensation" evidence="1">
    <location>
        <begin position="18"/>
        <end position="315"/>
    </location>
</feature>
<gene>
    <name evidence="2" type="ORF">B8W66_07460</name>
</gene>
<dbReference type="GO" id="GO:0008610">
    <property type="term" value="P:lipid biosynthetic process"/>
    <property type="evidence" value="ECO:0007669"/>
    <property type="project" value="UniProtKB-ARBA"/>
</dbReference>
<dbReference type="GO" id="GO:0043041">
    <property type="term" value="P:amino acid activation for nonribosomal peptide biosynthetic process"/>
    <property type="evidence" value="ECO:0007669"/>
    <property type="project" value="TreeGrafter"/>
</dbReference>
<dbReference type="STRING" id="1430326.B8W66_07460"/>